<dbReference type="SUPFAM" id="SSF100920">
    <property type="entry name" value="Heat shock protein 70kD (HSP70), peptide-binding domain"/>
    <property type="match status" value="1"/>
</dbReference>
<gene>
    <name evidence="14" type="ORF">C6Y28_07755</name>
</gene>
<keyword evidence="8" id="KW-0346">Stress response</keyword>
<comment type="similarity">
    <text evidence="2">Belongs to the heat shock protein 70 family.</text>
</comment>
<dbReference type="InterPro" id="IPR018181">
    <property type="entry name" value="Heat_shock_70_CS"/>
</dbReference>
<dbReference type="Proteomes" id="UP000238358">
    <property type="component" value="Chromosome"/>
</dbReference>
<dbReference type="Gene3D" id="3.30.420.40">
    <property type="match status" value="2"/>
</dbReference>
<feature type="region of interest" description="Disordered" evidence="13">
    <location>
        <begin position="467"/>
        <end position="491"/>
    </location>
</feature>
<keyword evidence="7" id="KW-0067">ATP-binding</keyword>
<dbReference type="InterPro" id="IPR016024">
    <property type="entry name" value="ARM-type_fold"/>
</dbReference>
<dbReference type="RefSeq" id="WP_027895882.1">
    <property type="nucleotide sequence ID" value="NZ_CP027569.1"/>
</dbReference>
<dbReference type="GO" id="GO:0140662">
    <property type="term" value="F:ATP-dependent protein folding chaperone"/>
    <property type="evidence" value="ECO:0007669"/>
    <property type="project" value="InterPro"/>
</dbReference>
<evidence type="ECO:0000256" key="10">
    <source>
        <dbReference type="ARBA" id="ARBA00030019"/>
    </source>
</evidence>
<dbReference type="InterPro" id="IPR043129">
    <property type="entry name" value="ATPase_NBD"/>
</dbReference>
<name>A0A2S0M7S9_MEGEL</name>
<evidence type="ECO:0000256" key="9">
    <source>
        <dbReference type="ARBA" id="ARBA00023186"/>
    </source>
</evidence>
<keyword evidence="6" id="KW-0547">Nucleotide-binding</keyword>
<comment type="function">
    <text evidence="1">Acts as a chaperone.</text>
</comment>
<dbReference type="OrthoDB" id="499700at2"/>
<dbReference type="PROSITE" id="PS00297">
    <property type="entry name" value="HSP70_1"/>
    <property type="match status" value="1"/>
</dbReference>
<dbReference type="PANTHER" id="PTHR19375">
    <property type="entry name" value="HEAT SHOCK PROTEIN 70KDA"/>
    <property type="match status" value="1"/>
</dbReference>
<evidence type="ECO:0000256" key="11">
    <source>
        <dbReference type="ARBA" id="ARBA00030945"/>
    </source>
</evidence>
<dbReference type="InterPro" id="IPR029047">
    <property type="entry name" value="HSP70_peptide-bd_sf"/>
</dbReference>
<proteinExistence type="inferred from homology"/>
<evidence type="ECO:0000256" key="13">
    <source>
        <dbReference type="SAM" id="MobiDB-lite"/>
    </source>
</evidence>
<evidence type="ECO:0000313" key="14">
    <source>
        <dbReference type="EMBL" id="AVO27503.1"/>
    </source>
</evidence>
<evidence type="ECO:0000256" key="3">
    <source>
        <dbReference type="ARBA" id="ARBA00014415"/>
    </source>
</evidence>
<dbReference type="SUPFAM" id="SSF53067">
    <property type="entry name" value="Actin-like ATPase domain"/>
    <property type="match status" value="2"/>
</dbReference>
<evidence type="ECO:0000256" key="2">
    <source>
        <dbReference type="ARBA" id="ARBA00007381"/>
    </source>
</evidence>
<protein>
    <recommendedName>
        <fullName evidence="3">Chaperone protein DnaK</fullName>
    </recommendedName>
    <alternativeName>
        <fullName evidence="4">Chaperone protein dnaK</fullName>
    </alternativeName>
    <alternativeName>
        <fullName evidence="12">HSP70</fullName>
    </alternativeName>
    <alternativeName>
        <fullName evidence="11">Heat shock 70 kDa protein</fullName>
    </alternativeName>
    <alternativeName>
        <fullName evidence="10">Heat shock protein 70</fullName>
    </alternativeName>
</protein>
<keyword evidence="9" id="KW-0143">Chaperone</keyword>
<dbReference type="PRINTS" id="PR00301">
    <property type="entry name" value="HEATSHOCK70"/>
</dbReference>
<keyword evidence="5" id="KW-0597">Phosphoprotein</keyword>
<dbReference type="AlphaFoldDB" id="A0A2S0M7S9"/>
<dbReference type="Gene3D" id="1.25.10.10">
    <property type="entry name" value="Leucine-rich Repeat Variant"/>
    <property type="match status" value="1"/>
</dbReference>
<dbReference type="InterPro" id="IPR013126">
    <property type="entry name" value="Hsp_70_fam"/>
</dbReference>
<dbReference type="InterPro" id="IPR011989">
    <property type="entry name" value="ARM-like"/>
</dbReference>
<dbReference type="Gene3D" id="3.90.640.10">
    <property type="entry name" value="Actin, Chain A, domain 4"/>
    <property type="match status" value="1"/>
</dbReference>
<evidence type="ECO:0000256" key="5">
    <source>
        <dbReference type="ARBA" id="ARBA00022553"/>
    </source>
</evidence>
<dbReference type="EMBL" id="CP027569">
    <property type="protein sequence ID" value="AVO27503.1"/>
    <property type="molecule type" value="Genomic_DNA"/>
</dbReference>
<evidence type="ECO:0000256" key="6">
    <source>
        <dbReference type="ARBA" id="ARBA00022741"/>
    </source>
</evidence>
<dbReference type="Pfam" id="PF00012">
    <property type="entry name" value="HSP70"/>
    <property type="match status" value="2"/>
</dbReference>
<feature type="compositionally biased region" description="Basic and acidic residues" evidence="13">
    <location>
        <begin position="467"/>
        <end position="478"/>
    </location>
</feature>
<evidence type="ECO:0000256" key="12">
    <source>
        <dbReference type="ARBA" id="ARBA00033103"/>
    </source>
</evidence>
<evidence type="ECO:0000256" key="4">
    <source>
        <dbReference type="ARBA" id="ARBA00017249"/>
    </source>
</evidence>
<evidence type="ECO:0000256" key="8">
    <source>
        <dbReference type="ARBA" id="ARBA00023016"/>
    </source>
</evidence>
<sequence>MMDNNYFLGIDLGTTNSVLSYINVKDDGEIRANIVDVPRISDTGSQTSDKMLPSVVYYKKDRDGSFQPLVGDFAKAQYGKRQGFIIKSVKSSMGKDSVSDMNVDLPDQKPEDVSARILNQLVQGAKKKLMLDKIPDDVVITVPASFDGDQCKATLDAAEKAGIHAYGSNGKPKNILLYEPKAVLYDIVNSQMNGEIPSSILDVSTPKTVLVYDIGGGTLDVSLHEISQGEKGELLNIKDLAISRYSQIGGDNFDALIATHLCDEFLESTQGMFNVTEQARKEIMATCLKKAESLKIDMNTAYGIKADRGEVLPDDYEGSISEINLYNGCPFERYVTKAELLDFIRPLMGEGLTMDSAKKLQSLNASQVDNIIYPILDVMAKAQAKCGHEVPIDYVVLNGGMSKFFPVVERLERFFGHKLITLNDPDMSVAKGAAIYHYYLHKYNITSHFDEIGDADTVRTTSKDVTEKASVENNESRKAGQLIASSPTRERANVSMGHIQNDTLNLEVRGGNVYPIVPAGTPLPFKSEPLHVLMLPKDCDVIRLPLYYGSGHTTNWPNRKIAERRLRFQQTYPADTPISIQVAVDEFGIISIRTWITDAETELGTVTMVRGQDERDIRNVGRKKAVLPTGTQGMRLNFRAECNELARLVYQRNGVRRQKNGKADSEISRHIRNIGNRMALATNPEDAGADINEALSRYNNMQTYPAILMGVGAKLYKAWPKGEQMEFHRYCRNIVQSIVKNARYCRILDFHMQAINALAAIGAEEDVPLMVELLKGGNKSASPCAAVALAKMKADATPVIRAFLETDETDIQKLDSYAWAIGKLCSREVGTYHNQYLMEDCAKRCFRYLNSPRLRNYNIKSTLLYTIGELCDSRDVIAQPLSISCNRLAKQSLLDFEDEISYTDAEAICSRKLDLAKAMIDGLALAEDDDAQLLALRQRFDD</sequence>
<evidence type="ECO:0000313" key="15">
    <source>
        <dbReference type="Proteomes" id="UP000238358"/>
    </source>
</evidence>
<reference evidence="14 15" key="1">
    <citation type="journal article" date="2018" name="Genome Announc.">
        <title>Complete genomes of two Megasphaera elsdenii strains, NCIMB 702410 and ATCC 25940.</title>
        <authorList>
            <person name="Hatmaker E.A."/>
            <person name="O'Dell K."/>
            <person name="Riley L.A."/>
            <person name="Klingeman D.M."/>
            <person name="Guss A.M."/>
        </authorList>
    </citation>
    <scope>NUCLEOTIDE SEQUENCE [LARGE SCALE GENOMIC DNA]</scope>
    <source>
        <strain evidence="14 15">NCIMB702410</strain>
    </source>
</reference>
<evidence type="ECO:0000256" key="7">
    <source>
        <dbReference type="ARBA" id="ARBA00022840"/>
    </source>
</evidence>
<organism evidence="14 15">
    <name type="scientific">Megasphaera elsdenii</name>
    <dbReference type="NCBI Taxonomy" id="907"/>
    <lineage>
        <taxon>Bacteria</taxon>
        <taxon>Bacillati</taxon>
        <taxon>Bacillota</taxon>
        <taxon>Negativicutes</taxon>
        <taxon>Veillonellales</taxon>
        <taxon>Veillonellaceae</taxon>
        <taxon>Megasphaera</taxon>
    </lineage>
</organism>
<dbReference type="GO" id="GO:0005524">
    <property type="term" value="F:ATP binding"/>
    <property type="evidence" value="ECO:0007669"/>
    <property type="project" value="UniProtKB-KW"/>
</dbReference>
<dbReference type="SUPFAM" id="SSF48371">
    <property type="entry name" value="ARM repeat"/>
    <property type="match status" value="1"/>
</dbReference>
<evidence type="ECO:0000256" key="1">
    <source>
        <dbReference type="ARBA" id="ARBA00002290"/>
    </source>
</evidence>
<accession>A0A2S0M7S9</accession>